<feature type="binding site" description="axial binding residue" evidence="11">
    <location>
        <position position="112"/>
    </location>
    <ligand>
        <name>heme b</name>
        <dbReference type="ChEBI" id="CHEBI:60344"/>
        <note>ligand shared with SDHC</note>
    </ligand>
    <ligandPart>
        <name>Fe</name>
        <dbReference type="ChEBI" id="CHEBI:18248"/>
    </ligandPart>
</feature>
<keyword evidence="6 12" id="KW-0809">Transit peptide</keyword>
<comment type="caution">
    <text evidence="13">The sequence shown here is derived from an EMBL/GenBank/DDBJ whole genome shotgun (WGS) entry which is preliminary data.</text>
</comment>
<dbReference type="GO" id="GO:0005743">
    <property type="term" value="C:mitochondrial inner membrane"/>
    <property type="evidence" value="ECO:0007669"/>
    <property type="project" value="UniProtKB-SubCell"/>
</dbReference>
<dbReference type="AlphaFoldDB" id="A0A2T9YYZ8"/>
<comment type="similarity">
    <text evidence="2 12">Belongs to the CybS family.</text>
</comment>
<feature type="transmembrane region" description="Helical" evidence="12">
    <location>
        <begin position="103"/>
        <end position="125"/>
    </location>
</feature>
<evidence type="ECO:0000313" key="14">
    <source>
        <dbReference type="Proteomes" id="UP000245699"/>
    </source>
</evidence>
<evidence type="ECO:0000256" key="12">
    <source>
        <dbReference type="RuleBase" id="RU364031"/>
    </source>
</evidence>
<evidence type="ECO:0000256" key="4">
    <source>
        <dbReference type="ARBA" id="ARBA00022692"/>
    </source>
</evidence>
<keyword evidence="7 12" id="KW-1133">Transmembrane helix</keyword>
<dbReference type="InterPro" id="IPR007992">
    <property type="entry name" value="CybS"/>
</dbReference>
<dbReference type="GO" id="GO:0048039">
    <property type="term" value="F:ubiquinone binding"/>
    <property type="evidence" value="ECO:0007669"/>
    <property type="project" value="TreeGrafter"/>
</dbReference>
<keyword evidence="11" id="KW-0479">Metal-binding</keyword>
<dbReference type="EMBL" id="MBFT01000104">
    <property type="protein sequence ID" value="PVU97575.1"/>
    <property type="molecule type" value="Genomic_DNA"/>
</dbReference>
<accession>A0A2T9YYZ8</accession>
<keyword evidence="3" id="KW-0813">Transport</keyword>
<proteinExistence type="inferred from homology"/>
<dbReference type="OrthoDB" id="18577at2759"/>
<dbReference type="PANTHER" id="PTHR13337:SF2">
    <property type="entry name" value="SUCCINATE DEHYDROGENASE [UBIQUINONE] CYTOCHROME B SMALL SUBUNIT, MITOCHONDRIAL"/>
    <property type="match status" value="1"/>
</dbReference>
<dbReference type="STRING" id="61424.A0A2T9YYZ8"/>
<dbReference type="Pfam" id="PF05328">
    <property type="entry name" value="CybS"/>
    <property type="match status" value="1"/>
</dbReference>
<dbReference type="GO" id="GO:0006099">
    <property type="term" value="P:tricarboxylic acid cycle"/>
    <property type="evidence" value="ECO:0007669"/>
    <property type="project" value="TreeGrafter"/>
</dbReference>
<dbReference type="InterPro" id="IPR034804">
    <property type="entry name" value="SQR/QFR_C/D"/>
</dbReference>
<evidence type="ECO:0000256" key="3">
    <source>
        <dbReference type="ARBA" id="ARBA00022448"/>
    </source>
</evidence>
<evidence type="ECO:0000256" key="9">
    <source>
        <dbReference type="ARBA" id="ARBA00023136"/>
    </source>
</evidence>
<dbReference type="PANTHER" id="PTHR13337">
    <property type="entry name" value="SUCCINATE DEHYDROGENASE"/>
    <property type="match status" value="1"/>
</dbReference>
<evidence type="ECO:0000256" key="10">
    <source>
        <dbReference type="PIRSR" id="PIRSR607992-1"/>
    </source>
</evidence>
<evidence type="ECO:0000256" key="6">
    <source>
        <dbReference type="ARBA" id="ARBA00022946"/>
    </source>
</evidence>
<evidence type="ECO:0000313" key="13">
    <source>
        <dbReference type="EMBL" id="PVU97575.1"/>
    </source>
</evidence>
<evidence type="ECO:0000256" key="5">
    <source>
        <dbReference type="ARBA" id="ARBA00022792"/>
    </source>
</evidence>
<feature type="transmembrane region" description="Helical" evidence="12">
    <location>
        <begin position="137"/>
        <end position="156"/>
    </location>
</feature>
<keyword evidence="8 12" id="KW-0496">Mitochondrion</keyword>
<sequence>MLGLTSGKLFSKQIFASSARFALRPTTAASPITSLLKMSRPAMIHTSNNLRVGKQVPNPENVPVLPMHKSVVIQDKIGLLLPLSLLPIVGVSVFYGPQPINDLLLGIIFPLHAYNGISAVVLDYFPKRRSPVPNFIFMWMLNIGTLVTLYGCWLINTNDIGLTAFAYKLWNSDKKTIEE</sequence>
<dbReference type="GO" id="GO:0046872">
    <property type="term" value="F:metal ion binding"/>
    <property type="evidence" value="ECO:0007669"/>
    <property type="project" value="UniProtKB-KW"/>
</dbReference>
<evidence type="ECO:0000256" key="1">
    <source>
        <dbReference type="ARBA" id="ARBA00004448"/>
    </source>
</evidence>
<evidence type="ECO:0000256" key="7">
    <source>
        <dbReference type="ARBA" id="ARBA00022989"/>
    </source>
</evidence>
<keyword evidence="14" id="KW-1185">Reference proteome</keyword>
<dbReference type="Gene3D" id="1.20.1300.10">
    <property type="entry name" value="Fumarate reductase/succinate dehydrogenase, transmembrane subunit"/>
    <property type="match status" value="1"/>
</dbReference>
<feature type="transmembrane region" description="Helical" evidence="12">
    <location>
        <begin position="77"/>
        <end position="97"/>
    </location>
</feature>
<evidence type="ECO:0000256" key="11">
    <source>
        <dbReference type="PIRSR" id="PIRSR607992-2"/>
    </source>
</evidence>
<comment type="subcellular location">
    <subcellularLocation>
        <location evidence="1 12">Mitochondrion inner membrane</location>
        <topology evidence="1 12">Multi-pass membrane protein</topology>
    </subcellularLocation>
</comment>
<dbReference type="GO" id="GO:0006121">
    <property type="term" value="P:mitochondrial electron transport, succinate to ubiquinone"/>
    <property type="evidence" value="ECO:0007669"/>
    <property type="project" value="TreeGrafter"/>
</dbReference>
<reference evidence="13 14" key="1">
    <citation type="journal article" date="2018" name="MBio">
        <title>Comparative Genomics Reveals the Core Gene Toolbox for the Fungus-Insect Symbiosis.</title>
        <authorList>
            <person name="Wang Y."/>
            <person name="Stata M."/>
            <person name="Wang W."/>
            <person name="Stajich J.E."/>
            <person name="White M.M."/>
            <person name="Moncalvo J.M."/>
        </authorList>
    </citation>
    <scope>NUCLEOTIDE SEQUENCE [LARGE SCALE GENOMIC DNA]</scope>
    <source>
        <strain evidence="13 14">AUS-77-4</strain>
    </source>
</reference>
<name>A0A2T9YYZ8_9FUNG</name>
<keyword evidence="4 12" id="KW-0812">Transmembrane</keyword>
<keyword evidence="5 12" id="KW-0999">Mitochondrion inner membrane</keyword>
<evidence type="ECO:0000256" key="2">
    <source>
        <dbReference type="ARBA" id="ARBA00007294"/>
    </source>
</evidence>
<dbReference type="Proteomes" id="UP000245699">
    <property type="component" value="Unassembled WGS sequence"/>
</dbReference>
<feature type="binding site" evidence="10">
    <location>
        <position position="124"/>
    </location>
    <ligand>
        <name>a ubiquinone</name>
        <dbReference type="ChEBI" id="CHEBI:16389"/>
        <note>ligand shared with IP/SDHB</note>
    </ligand>
</feature>
<organism evidence="13 14">
    <name type="scientific">Furculomyces boomerangus</name>
    <dbReference type="NCBI Taxonomy" id="61424"/>
    <lineage>
        <taxon>Eukaryota</taxon>
        <taxon>Fungi</taxon>
        <taxon>Fungi incertae sedis</taxon>
        <taxon>Zoopagomycota</taxon>
        <taxon>Kickxellomycotina</taxon>
        <taxon>Harpellomycetes</taxon>
        <taxon>Harpellales</taxon>
        <taxon>Harpellaceae</taxon>
        <taxon>Furculomyces</taxon>
    </lineage>
</organism>
<protein>
    <recommendedName>
        <fullName evidence="12">Succinate dehydrogenase [ubiquinone] cytochrome b small subunit</fullName>
    </recommendedName>
</protein>
<gene>
    <name evidence="13" type="ORF">BB559_001989</name>
</gene>
<dbReference type="GO" id="GO:0020037">
    <property type="term" value="F:heme binding"/>
    <property type="evidence" value="ECO:0007669"/>
    <property type="project" value="TreeGrafter"/>
</dbReference>
<keyword evidence="11" id="KW-0408">Iron</keyword>
<evidence type="ECO:0000256" key="8">
    <source>
        <dbReference type="ARBA" id="ARBA00023128"/>
    </source>
</evidence>
<keyword evidence="9 12" id="KW-0472">Membrane</keyword>